<dbReference type="InterPro" id="IPR011008">
    <property type="entry name" value="Dimeric_a/b-barrel"/>
</dbReference>
<dbReference type="AlphaFoldDB" id="A0A6A5XFZ5"/>
<keyword evidence="2" id="KW-1185">Reference proteome</keyword>
<sequence>MAPQITEIVYIPLRPDVDLDHGDAGNIWTDTLNTIATQPGCQSVLWGRQVEQPKTAELVIDWATLDDHKTFMASPTYKPFYENLSTLLDGPVKLYHVESPSSQSFSTPGSAPVTECISIYFEPSYSTAAYDASFAKFADVASKTADEAQGVVGGWSIEDHEHEKVEGAAKLFAVFIGWPSVEAHMKYRQTEGFKECIPHLREGPKALQMHHVAFKKHLS</sequence>
<dbReference type="EMBL" id="ML978074">
    <property type="protein sequence ID" value="KAF2011751.1"/>
    <property type="molecule type" value="Genomic_DNA"/>
</dbReference>
<evidence type="ECO:0000313" key="2">
    <source>
        <dbReference type="Proteomes" id="UP000799778"/>
    </source>
</evidence>
<proteinExistence type="predicted"/>
<evidence type="ECO:0000313" key="1">
    <source>
        <dbReference type="EMBL" id="KAF2011751.1"/>
    </source>
</evidence>
<accession>A0A6A5XFZ5</accession>
<dbReference type="GeneID" id="54286465"/>
<dbReference type="Gene3D" id="3.30.70.100">
    <property type="match status" value="2"/>
</dbReference>
<name>A0A6A5XFZ5_9PLEO</name>
<gene>
    <name evidence="1" type="ORF">BU24DRAFT_426850</name>
</gene>
<dbReference type="Proteomes" id="UP000799778">
    <property type="component" value="Unassembled WGS sequence"/>
</dbReference>
<reference evidence="1" key="1">
    <citation type="journal article" date="2020" name="Stud. Mycol.">
        <title>101 Dothideomycetes genomes: a test case for predicting lifestyles and emergence of pathogens.</title>
        <authorList>
            <person name="Haridas S."/>
            <person name="Albert R."/>
            <person name="Binder M."/>
            <person name="Bloem J."/>
            <person name="Labutti K."/>
            <person name="Salamov A."/>
            <person name="Andreopoulos B."/>
            <person name="Baker S."/>
            <person name="Barry K."/>
            <person name="Bills G."/>
            <person name="Bluhm B."/>
            <person name="Cannon C."/>
            <person name="Castanera R."/>
            <person name="Culley D."/>
            <person name="Daum C."/>
            <person name="Ezra D."/>
            <person name="Gonzalez J."/>
            <person name="Henrissat B."/>
            <person name="Kuo A."/>
            <person name="Liang C."/>
            <person name="Lipzen A."/>
            <person name="Lutzoni F."/>
            <person name="Magnuson J."/>
            <person name="Mondo S."/>
            <person name="Nolan M."/>
            <person name="Ohm R."/>
            <person name="Pangilinan J."/>
            <person name="Park H.-J."/>
            <person name="Ramirez L."/>
            <person name="Alfaro M."/>
            <person name="Sun H."/>
            <person name="Tritt A."/>
            <person name="Yoshinaga Y."/>
            <person name="Zwiers L.-H."/>
            <person name="Turgeon B."/>
            <person name="Goodwin S."/>
            <person name="Spatafora J."/>
            <person name="Crous P."/>
            <person name="Grigoriev I."/>
        </authorList>
    </citation>
    <scope>NUCLEOTIDE SEQUENCE</scope>
    <source>
        <strain evidence="1">CBS 175.79</strain>
    </source>
</reference>
<evidence type="ECO:0008006" key="3">
    <source>
        <dbReference type="Google" id="ProtNLM"/>
    </source>
</evidence>
<dbReference type="OrthoDB" id="3830579at2759"/>
<organism evidence="1 2">
    <name type="scientific">Aaosphaeria arxii CBS 175.79</name>
    <dbReference type="NCBI Taxonomy" id="1450172"/>
    <lineage>
        <taxon>Eukaryota</taxon>
        <taxon>Fungi</taxon>
        <taxon>Dikarya</taxon>
        <taxon>Ascomycota</taxon>
        <taxon>Pezizomycotina</taxon>
        <taxon>Dothideomycetes</taxon>
        <taxon>Pleosporomycetidae</taxon>
        <taxon>Pleosporales</taxon>
        <taxon>Pleosporales incertae sedis</taxon>
        <taxon>Aaosphaeria</taxon>
    </lineage>
</organism>
<dbReference type="RefSeq" id="XP_033380090.1">
    <property type="nucleotide sequence ID" value="XM_033529068.1"/>
</dbReference>
<protein>
    <recommendedName>
        <fullName evidence="3">ABM domain-containing protein</fullName>
    </recommendedName>
</protein>
<dbReference type="SUPFAM" id="SSF54909">
    <property type="entry name" value="Dimeric alpha+beta barrel"/>
    <property type="match status" value="1"/>
</dbReference>